<dbReference type="PANTHER" id="PTHR11361">
    <property type="entry name" value="DNA MISMATCH REPAIR PROTEIN MUTS FAMILY MEMBER"/>
    <property type="match status" value="1"/>
</dbReference>
<accession>C2M978</accession>
<dbReference type="GO" id="GO:0030983">
    <property type="term" value="F:mismatched DNA binding"/>
    <property type="evidence" value="ECO:0007669"/>
    <property type="project" value="InterPro"/>
</dbReference>
<dbReference type="eggNOG" id="COG0249">
    <property type="taxonomic scope" value="Bacteria"/>
</dbReference>
<dbReference type="Pfam" id="PF00488">
    <property type="entry name" value="MutS_V"/>
    <property type="match status" value="1"/>
</dbReference>
<dbReference type="AlphaFoldDB" id="C2M978"/>
<gene>
    <name evidence="5" type="ORF">PORUE0001_1465</name>
</gene>
<dbReference type="InterPro" id="IPR045076">
    <property type="entry name" value="MutS"/>
</dbReference>
<dbReference type="SUPFAM" id="SSF52540">
    <property type="entry name" value="P-loop containing nucleoside triphosphate hydrolases"/>
    <property type="match status" value="1"/>
</dbReference>
<sequence>MKDLRSCIDQISGLRYVVEEMHFNSSPGRMAMLATPWSVEVEAIEQRLDEVARYIGYLSDHEQQKGMQEVAIHLCELMNVSGSIETVRQPQVICSDIDLFEIKRLALIEEKVRRLAEQYHLEILQCHSLTEVVDILDIDGERLPSFYISDSYSTVLRSLRKQMERTSEETERDELAVQCAIEEDRVRKRLTEALHPYADQIEEALMALAQIDKLHAIAQWAVAHGCCRPKPIRSGESTLTDLIHPEVAYHLAERQDRFQPVTISYSDQPTLITGANMAGKSVLLASIGLAQCLMQFGCYVTAQQVQLVPVDEVIFSIGDDQDIKSGLSSYGAEMLRLNRIIESVKEGKQVLALIDEPARTTNPEEGHALVSALVQLFAQYAVRAIITTHYSGILGRCHRWRVRGFVEERLRKPLEINQLNRCIDYSLIYDTQTDAPHEALRIAEILGMDRELLDLCEKNLATKNEDK</sequence>
<keyword evidence="3" id="KW-0238">DNA-binding</keyword>
<dbReference type="GO" id="GO:0005524">
    <property type="term" value="F:ATP binding"/>
    <property type="evidence" value="ECO:0007669"/>
    <property type="project" value="UniProtKB-KW"/>
</dbReference>
<dbReference type="RefSeq" id="WP_007364503.1">
    <property type="nucleotide sequence ID" value="NZ_ACLR01000013.1"/>
</dbReference>
<dbReference type="GO" id="GO:0006298">
    <property type="term" value="P:mismatch repair"/>
    <property type="evidence" value="ECO:0007669"/>
    <property type="project" value="InterPro"/>
</dbReference>
<reference evidence="5 6" key="1">
    <citation type="submission" date="2009-04" db="EMBL/GenBank/DDBJ databases">
        <authorList>
            <person name="Sebastian Y."/>
            <person name="Madupu R."/>
            <person name="Durkin A.S."/>
            <person name="Torralba M."/>
            <person name="Methe B."/>
            <person name="Sutton G.G."/>
            <person name="Strausberg R.L."/>
            <person name="Nelson K.E."/>
        </authorList>
    </citation>
    <scope>NUCLEOTIDE SEQUENCE [LARGE SCALE GENOMIC DNA]</scope>
    <source>
        <strain evidence="5 6">60-3</strain>
    </source>
</reference>
<dbReference type="InterPro" id="IPR000432">
    <property type="entry name" value="DNA_mismatch_repair_MutS_C"/>
</dbReference>
<evidence type="ECO:0000259" key="4">
    <source>
        <dbReference type="SMART" id="SM00534"/>
    </source>
</evidence>
<dbReference type="InterPro" id="IPR027417">
    <property type="entry name" value="P-loop_NTPase"/>
</dbReference>
<dbReference type="Gene3D" id="3.40.50.300">
    <property type="entry name" value="P-loop containing nucleotide triphosphate hydrolases"/>
    <property type="match status" value="1"/>
</dbReference>
<keyword evidence="2" id="KW-0067">ATP-binding</keyword>
<dbReference type="OrthoDB" id="9777812at2"/>
<dbReference type="Proteomes" id="UP000003303">
    <property type="component" value="Unassembled WGS sequence"/>
</dbReference>
<dbReference type="STRING" id="596327.PORUE0001_1465"/>
<comment type="caution">
    <text evidence="5">The sequence shown here is derived from an EMBL/GenBank/DDBJ whole genome shotgun (WGS) entry which is preliminary data.</text>
</comment>
<keyword evidence="6" id="KW-1185">Reference proteome</keyword>
<dbReference type="GO" id="GO:0140664">
    <property type="term" value="F:ATP-dependent DNA damage sensor activity"/>
    <property type="evidence" value="ECO:0007669"/>
    <property type="project" value="InterPro"/>
</dbReference>
<protein>
    <submittedName>
        <fullName evidence="5">MutS domain V protein</fullName>
    </submittedName>
</protein>
<proteinExistence type="predicted"/>
<keyword evidence="1" id="KW-0547">Nucleotide-binding</keyword>
<dbReference type="SMART" id="SM00534">
    <property type="entry name" value="MUTSac"/>
    <property type="match status" value="1"/>
</dbReference>
<evidence type="ECO:0000313" key="5">
    <source>
        <dbReference type="EMBL" id="EEK17736.1"/>
    </source>
</evidence>
<evidence type="ECO:0000256" key="3">
    <source>
        <dbReference type="ARBA" id="ARBA00023125"/>
    </source>
</evidence>
<feature type="domain" description="DNA mismatch repair proteins mutS family" evidence="4">
    <location>
        <begin position="267"/>
        <end position="461"/>
    </location>
</feature>
<name>C2M978_9PORP</name>
<evidence type="ECO:0000256" key="2">
    <source>
        <dbReference type="ARBA" id="ARBA00022840"/>
    </source>
</evidence>
<organism evidence="5 6">
    <name type="scientific">Porphyromonas uenonis 60-3</name>
    <dbReference type="NCBI Taxonomy" id="596327"/>
    <lineage>
        <taxon>Bacteria</taxon>
        <taxon>Pseudomonadati</taxon>
        <taxon>Bacteroidota</taxon>
        <taxon>Bacteroidia</taxon>
        <taxon>Bacteroidales</taxon>
        <taxon>Porphyromonadaceae</taxon>
        <taxon>Porphyromonas</taxon>
    </lineage>
</organism>
<evidence type="ECO:0000313" key="6">
    <source>
        <dbReference type="Proteomes" id="UP000003303"/>
    </source>
</evidence>
<dbReference type="EMBL" id="ACLR01000013">
    <property type="protein sequence ID" value="EEK17736.1"/>
    <property type="molecule type" value="Genomic_DNA"/>
</dbReference>
<evidence type="ECO:0000256" key="1">
    <source>
        <dbReference type="ARBA" id="ARBA00022741"/>
    </source>
</evidence>